<dbReference type="InterPro" id="IPR000182">
    <property type="entry name" value="GNAT_dom"/>
</dbReference>
<accession>A0A849H6J9</accession>
<feature type="domain" description="N-acetyltransferase" evidence="1">
    <location>
        <begin position="31"/>
        <end position="199"/>
    </location>
</feature>
<dbReference type="Pfam" id="PF00583">
    <property type="entry name" value="Acetyltransf_1"/>
    <property type="match status" value="1"/>
</dbReference>
<proteinExistence type="predicted"/>
<dbReference type="GO" id="GO:0016747">
    <property type="term" value="F:acyltransferase activity, transferring groups other than amino-acyl groups"/>
    <property type="evidence" value="ECO:0007669"/>
    <property type="project" value="InterPro"/>
</dbReference>
<evidence type="ECO:0000313" key="3">
    <source>
        <dbReference type="Proteomes" id="UP000588586"/>
    </source>
</evidence>
<dbReference type="AlphaFoldDB" id="A0A849H6J9"/>
<gene>
    <name evidence="2" type="ORF">HJG52_05225</name>
</gene>
<name>A0A849H6J9_9MICO</name>
<dbReference type="CDD" id="cd04301">
    <property type="entry name" value="NAT_SF"/>
    <property type="match status" value="1"/>
</dbReference>
<evidence type="ECO:0000259" key="1">
    <source>
        <dbReference type="PROSITE" id="PS51186"/>
    </source>
</evidence>
<dbReference type="RefSeq" id="WP_171242433.1">
    <property type="nucleotide sequence ID" value="NZ_JABEPQ010000001.1"/>
</dbReference>
<protein>
    <submittedName>
        <fullName evidence="2">GNAT family N-acetyltransferase</fullName>
    </submittedName>
</protein>
<dbReference type="InterPro" id="IPR016181">
    <property type="entry name" value="Acyl_CoA_acyltransferase"/>
</dbReference>
<dbReference type="Gene3D" id="3.40.630.30">
    <property type="match status" value="1"/>
</dbReference>
<sequence>MTDATTWETHPVTPDRFDDFVAIVNPNRRANTCWCLSHRLRAQDIRALGGDGEDAREVAAEKLSHGTHPMGVVTYADGVPVGWCSVSPRTEIPKLEASKLIRRIDDVPVWSIICVVVRGGHRRRGVTGHLLQGAVEYAASQGAPAVEAYPVDPGEKRMDLTMAFVGTRAMFEKAGFEVVGQTDAVASRMPRLVMRRTLV</sequence>
<dbReference type="Proteomes" id="UP000588586">
    <property type="component" value="Unassembled WGS sequence"/>
</dbReference>
<reference evidence="2 3" key="1">
    <citation type="submission" date="2020-04" db="EMBL/GenBank/DDBJ databases">
        <title>Knoellia sp. isolate from air conditioner.</title>
        <authorList>
            <person name="Chea S."/>
            <person name="Kim D.-U."/>
        </authorList>
    </citation>
    <scope>NUCLEOTIDE SEQUENCE [LARGE SCALE GENOMIC DNA]</scope>
    <source>
        <strain evidence="2 3">DB2414S</strain>
    </source>
</reference>
<organism evidence="2 3">
    <name type="scientific">Knoellia koreensis</name>
    <dbReference type="NCBI Taxonomy" id="2730921"/>
    <lineage>
        <taxon>Bacteria</taxon>
        <taxon>Bacillati</taxon>
        <taxon>Actinomycetota</taxon>
        <taxon>Actinomycetes</taxon>
        <taxon>Micrococcales</taxon>
        <taxon>Intrasporangiaceae</taxon>
        <taxon>Knoellia</taxon>
    </lineage>
</organism>
<dbReference type="PROSITE" id="PS51186">
    <property type="entry name" value="GNAT"/>
    <property type="match status" value="1"/>
</dbReference>
<dbReference type="SUPFAM" id="SSF55729">
    <property type="entry name" value="Acyl-CoA N-acyltransferases (Nat)"/>
    <property type="match status" value="1"/>
</dbReference>
<dbReference type="EMBL" id="JABEPQ010000001">
    <property type="protein sequence ID" value="NNM45406.1"/>
    <property type="molecule type" value="Genomic_DNA"/>
</dbReference>
<comment type="caution">
    <text evidence="2">The sequence shown here is derived from an EMBL/GenBank/DDBJ whole genome shotgun (WGS) entry which is preliminary data.</text>
</comment>
<evidence type="ECO:0000313" key="2">
    <source>
        <dbReference type="EMBL" id="NNM45406.1"/>
    </source>
</evidence>
<keyword evidence="3" id="KW-1185">Reference proteome</keyword>
<keyword evidence="2" id="KW-0808">Transferase</keyword>